<dbReference type="EMBL" id="JAKWFO010000005">
    <property type="protein sequence ID" value="KAI9636322.1"/>
    <property type="molecule type" value="Genomic_DNA"/>
</dbReference>
<gene>
    <name evidence="2" type="ORF">MKK02DRAFT_45026</name>
</gene>
<evidence type="ECO:0000313" key="2">
    <source>
        <dbReference type="EMBL" id="KAI9636322.1"/>
    </source>
</evidence>
<dbReference type="AlphaFoldDB" id="A0AA38H9E0"/>
<accession>A0AA38H9E0</accession>
<evidence type="ECO:0000256" key="1">
    <source>
        <dbReference type="SAM" id="MobiDB-lite"/>
    </source>
</evidence>
<protein>
    <submittedName>
        <fullName evidence="2">Uncharacterized protein</fullName>
    </submittedName>
</protein>
<name>A0AA38H9E0_9TREE</name>
<dbReference type="RefSeq" id="XP_052946099.1">
    <property type="nucleotide sequence ID" value="XM_053093199.1"/>
</dbReference>
<evidence type="ECO:0000313" key="3">
    <source>
        <dbReference type="Proteomes" id="UP001164286"/>
    </source>
</evidence>
<dbReference type="GeneID" id="77732404"/>
<comment type="caution">
    <text evidence="2">The sequence shown here is derived from an EMBL/GenBank/DDBJ whole genome shotgun (WGS) entry which is preliminary data.</text>
</comment>
<dbReference type="Proteomes" id="UP001164286">
    <property type="component" value="Unassembled WGS sequence"/>
</dbReference>
<proteinExistence type="predicted"/>
<sequence>MVDPDIETAEAIGLWLDAITGRLAIPDNEVGWRAIDVMRLARKYDCATVETAIRLLLYKQVETRTSTVPIVLFGSIFDDADLIARAIRCRGGSKWSRTPPPEGDDGVLGGEQVFDLATWPLGHARRIPFEYVWALARTRRLGGTHAEQADRFPALLEQAKGSSATKTGHKRKADDDEKA</sequence>
<keyword evidence="3" id="KW-1185">Reference proteome</keyword>
<reference evidence="2" key="1">
    <citation type="journal article" date="2022" name="G3 (Bethesda)">
        <title>High quality genome of the basidiomycete yeast Dioszegia hungarica PDD-24b-2 isolated from cloud water.</title>
        <authorList>
            <person name="Jarrige D."/>
            <person name="Haridas S."/>
            <person name="Bleykasten-Grosshans C."/>
            <person name="Joly M."/>
            <person name="Nadalig T."/>
            <person name="Sancelme M."/>
            <person name="Vuilleumier S."/>
            <person name="Grigoriev I.V."/>
            <person name="Amato P."/>
            <person name="Bringel F."/>
        </authorList>
    </citation>
    <scope>NUCLEOTIDE SEQUENCE</scope>
    <source>
        <strain evidence="2">PDD-24b-2</strain>
    </source>
</reference>
<organism evidence="2 3">
    <name type="scientific">Dioszegia hungarica</name>
    <dbReference type="NCBI Taxonomy" id="4972"/>
    <lineage>
        <taxon>Eukaryota</taxon>
        <taxon>Fungi</taxon>
        <taxon>Dikarya</taxon>
        <taxon>Basidiomycota</taxon>
        <taxon>Agaricomycotina</taxon>
        <taxon>Tremellomycetes</taxon>
        <taxon>Tremellales</taxon>
        <taxon>Bulleribasidiaceae</taxon>
        <taxon>Dioszegia</taxon>
    </lineage>
</organism>
<feature type="region of interest" description="Disordered" evidence="1">
    <location>
        <begin position="152"/>
        <end position="179"/>
    </location>
</feature>